<keyword evidence="4 6" id="KW-1133">Transmembrane helix</keyword>
<name>A0A1H8VQZ6_9FIRM</name>
<keyword evidence="2" id="KW-1003">Cell membrane</keyword>
<evidence type="ECO:0000256" key="4">
    <source>
        <dbReference type="ARBA" id="ARBA00022989"/>
    </source>
</evidence>
<keyword evidence="5 6" id="KW-0472">Membrane</keyword>
<proteinExistence type="predicted"/>
<dbReference type="STRING" id="112903.SAMN04490178_11273"/>
<evidence type="ECO:0000256" key="5">
    <source>
        <dbReference type="ARBA" id="ARBA00023136"/>
    </source>
</evidence>
<dbReference type="AlphaFoldDB" id="A0A1H8VQZ6"/>
<dbReference type="InterPro" id="IPR001851">
    <property type="entry name" value="ABC_transp_permease"/>
</dbReference>
<dbReference type="GO" id="GO:0005886">
    <property type="term" value="C:plasma membrane"/>
    <property type="evidence" value="ECO:0007669"/>
    <property type="project" value="UniProtKB-SubCell"/>
</dbReference>
<feature type="transmembrane region" description="Helical" evidence="6">
    <location>
        <begin position="57"/>
        <end position="76"/>
    </location>
</feature>
<evidence type="ECO:0000313" key="7">
    <source>
        <dbReference type="EMBL" id="SEP17811.1"/>
    </source>
</evidence>
<keyword evidence="8" id="KW-1185">Reference proteome</keyword>
<dbReference type="RefSeq" id="WP_091747173.1">
    <property type="nucleotide sequence ID" value="NZ_FODY01000012.1"/>
</dbReference>
<feature type="transmembrane region" description="Helical" evidence="6">
    <location>
        <begin position="159"/>
        <end position="178"/>
    </location>
</feature>
<dbReference type="EMBL" id="FODY01000012">
    <property type="protein sequence ID" value="SEP17811.1"/>
    <property type="molecule type" value="Genomic_DNA"/>
</dbReference>
<dbReference type="GO" id="GO:0015658">
    <property type="term" value="F:branched-chain amino acid transmembrane transporter activity"/>
    <property type="evidence" value="ECO:0007669"/>
    <property type="project" value="InterPro"/>
</dbReference>
<dbReference type="CDD" id="cd06581">
    <property type="entry name" value="TM_PBP1_LivM_like"/>
    <property type="match status" value="1"/>
</dbReference>
<organism evidence="7 8">
    <name type="scientific">Propionispora vibrioides</name>
    <dbReference type="NCBI Taxonomy" id="112903"/>
    <lineage>
        <taxon>Bacteria</taxon>
        <taxon>Bacillati</taxon>
        <taxon>Bacillota</taxon>
        <taxon>Negativicutes</taxon>
        <taxon>Selenomonadales</taxon>
        <taxon>Sporomusaceae</taxon>
        <taxon>Propionispora</taxon>
    </lineage>
</organism>
<protein>
    <submittedName>
        <fullName evidence="7">Amino acid/amide ABC transporter membrane protein 2, HAAT family</fullName>
    </submittedName>
</protein>
<feature type="transmembrane region" description="Helical" evidence="6">
    <location>
        <begin position="283"/>
        <end position="306"/>
    </location>
</feature>
<evidence type="ECO:0000256" key="1">
    <source>
        <dbReference type="ARBA" id="ARBA00004651"/>
    </source>
</evidence>
<evidence type="ECO:0000256" key="3">
    <source>
        <dbReference type="ARBA" id="ARBA00022692"/>
    </source>
</evidence>
<feature type="transmembrane region" description="Helical" evidence="6">
    <location>
        <begin position="7"/>
        <end position="24"/>
    </location>
</feature>
<feature type="transmembrane region" description="Helical" evidence="6">
    <location>
        <begin position="243"/>
        <end position="271"/>
    </location>
</feature>
<dbReference type="PANTHER" id="PTHR30482">
    <property type="entry name" value="HIGH-AFFINITY BRANCHED-CHAIN AMINO ACID TRANSPORT SYSTEM PERMEASE"/>
    <property type="match status" value="1"/>
</dbReference>
<feature type="transmembrane region" description="Helical" evidence="6">
    <location>
        <begin position="30"/>
        <end position="50"/>
    </location>
</feature>
<sequence length="325" mass="34852">MMRQPVRLTLWATAGILAVMPLLMDDQYVFHVLTLAGIYAILALSLNLLLGSTGLFSLGHAAFYGIGAYASALLTLKLDLPFSLAFVLSGVIAALLGGLIAYPALRLKGIFLAIGTMGFNEIVRLLTINLDWLTGGPAGLPGIPVPEIFGITISQPRDYYICILTLVAITYAILRALLASRTGRALLAIRDDEIAARSVGIDLTSYKVGAFVLATFFAGLAGSFFAHYLTYISPDNFGLNESFAILAMIAFGGIGNFTGSVIGAFLLVIIPEAFRFLQEYRELIYGFTIVITMLLLPAGITGWYPWSRPGKKTPGKEALAAKGED</sequence>
<comment type="subcellular location">
    <subcellularLocation>
        <location evidence="1">Cell membrane</location>
        <topology evidence="1">Multi-pass membrane protein</topology>
    </subcellularLocation>
</comment>
<evidence type="ECO:0000256" key="2">
    <source>
        <dbReference type="ARBA" id="ARBA00022475"/>
    </source>
</evidence>
<dbReference type="Proteomes" id="UP000198847">
    <property type="component" value="Unassembled WGS sequence"/>
</dbReference>
<evidence type="ECO:0000313" key="8">
    <source>
        <dbReference type="Proteomes" id="UP000198847"/>
    </source>
</evidence>
<feature type="transmembrane region" description="Helical" evidence="6">
    <location>
        <begin position="82"/>
        <end position="102"/>
    </location>
</feature>
<dbReference type="OrthoDB" id="9789927at2"/>
<dbReference type="InterPro" id="IPR043428">
    <property type="entry name" value="LivM-like"/>
</dbReference>
<reference evidence="7 8" key="1">
    <citation type="submission" date="2016-10" db="EMBL/GenBank/DDBJ databases">
        <authorList>
            <person name="de Groot N.N."/>
        </authorList>
    </citation>
    <scope>NUCLEOTIDE SEQUENCE [LARGE SCALE GENOMIC DNA]</scope>
    <source>
        <strain evidence="7 8">DSM 13305</strain>
    </source>
</reference>
<accession>A0A1H8VQZ6</accession>
<gene>
    <name evidence="7" type="ORF">SAMN04490178_11273</name>
</gene>
<feature type="transmembrane region" description="Helical" evidence="6">
    <location>
        <begin position="208"/>
        <end position="231"/>
    </location>
</feature>
<dbReference type="Pfam" id="PF02653">
    <property type="entry name" value="BPD_transp_2"/>
    <property type="match status" value="1"/>
</dbReference>
<evidence type="ECO:0000256" key="6">
    <source>
        <dbReference type="SAM" id="Phobius"/>
    </source>
</evidence>
<keyword evidence="3 6" id="KW-0812">Transmembrane</keyword>
<dbReference type="PANTHER" id="PTHR30482:SF10">
    <property type="entry name" value="HIGH-AFFINITY BRANCHED-CHAIN AMINO ACID TRANSPORT PROTEIN BRAE"/>
    <property type="match status" value="1"/>
</dbReference>